<evidence type="ECO:0000313" key="3">
    <source>
        <dbReference type="Proteomes" id="UP001221411"/>
    </source>
</evidence>
<dbReference type="Pfam" id="PF00656">
    <property type="entry name" value="Peptidase_C14"/>
    <property type="match status" value="1"/>
</dbReference>
<proteinExistence type="predicted"/>
<evidence type="ECO:0000313" key="2">
    <source>
        <dbReference type="EMBL" id="MDC0746717.1"/>
    </source>
</evidence>
<organism evidence="2 3">
    <name type="scientific">Polyangium mundeleinium</name>
    <dbReference type="NCBI Taxonomy" id="2995306"/>
    <lineage>
        <taxon>Bacteria</taxon>
        <taxon>Pseudomonadati</taxon>
        <taxon>Myxococcota</taxon>
        <taxon>Polyangia</taxon>
        <taxon>Polyangiales</taxon>
        <taxon>Polyangiaceae</taxon>
        <taxon>Polyangium</taxon>
    </lineage>
</organism>
<reference evidence="2 3" key="1">
    <citation type="submission" date="2022-11" db="EMBL/GenBank/DDBJ databases">
        <title>Minimal conservation of predation-associated metabolite biosynthetic gene clusters underscores biosynthetic potential of Myxococcota including descriptions for ten novel species: Archangium lansinium sp. nov., Myxococcus landrumus sp. nov., Nannocystis bai.</title>
        <authorList>
            <person name="Ahearne A."/>
            <person name="Stevens C."/>
            <person name="Dowd S."/>
        </authorList>
    </citation>
    <scope>NUCLEOTIDE SEQUENCE [LARGE SCALE GENOMIC DNA]</scope>
    <source>
        <strain evidence="2 3">RJM3</strain>
    </source>
</reference>
<protein>
    <submittedName>
        <fullName evidence="2">Caspase family protein</fullName>
    </submittedName>
</protein>
<dbReference type="Proteomes" id="UP001221411">
    <property type="component" value="Unassembled WGS sequence"/>
</dbReference>
<comment type="caution">
    <text evidence="2">The sequence shown here is derived from an EMBL/GenBank/DDBJ whole genome shotgun (WGS) entry which is preliminary data.</text>
</comment>
<dbReference type="PANTHER" id="PTHR48104">
    <property type="entry name" value="METACASPASE-4"/>
    <property type="match status" value="1"/>
</dbReference>
<dbReference type="InterPro" id="IPR050452">
    <property type="entry name" value="Metacaspase"/>
</dbReference>
<dbReference type="Gene3D" id="3.40.50.1460">
    <property type="match status" value="1"/>
</dbReference>
<evidence type="ECO:0000259" key="1">
    <source>
        <dbReference type="Pfam" id="PF00656"/>
    </source>
</evidence>
<dbReference type="EMBL" id="JAQNDO010000001">
    <property type="protein sequence ID" value="MDC0746717.1"/>
    <property type="molecule type" value="Genomic_DNA"/>
</dbReference>
<name>A0ABT5EY14_9BACT</name>
<gene>
    <name evidence="2" type="ORF">POL67_35645</name>
</gene>
<dbReference type="InterPro" id="IPR011600">
    <property type="entry name" value="Pept_C14_caspase"/>
</dbReference>
<dbReference type="PANTHER" id="PTHR48104:SF30">
    <property type="entry name" value="METACASPASE-1"/>
    <property type="match status" value="1"/>
</dbReference>
<accession>A0ABT5EY14</accession>
<sequence length="660" mass="71548">MNPPPRSHVLLVGIDAYARVEPLHGCANDVDAMEAVFLDRLAVPAEAITKLVAPHPRLSRRSRVPEDRPTAERLRAALEALAGDQVRAGDRVFIHYSGHGTQTLPRGTRTTREALVPVDALAGGDLLFDHEINALLRRIAARTEDLTVVLDCCCSAGATRSLGRAEDSAVRFCSVDGPDMLSPVALRGGGELDAGLLSSFDPSDPGFLVVASAQSSEPAHEGRDARGHRHGAFTGALLDLLAREPDERLQALRWADVWQALRGRVTSQFPTQHPCLVGRNERHLFGGPFRQQDPGYSIRELDGKVRIHAGSRVGLGPGATVAVYGPSPAFFPPLHSPEDLGARRGLLRVESATPSYATALPVGSAFHLGEGARGRLVQPGKTDVLLVGLDPFDAELARWLSAEGPFEVVPASEHGERDVEVFVGRSPDGRRWIGDAVFGFGVTGSAGEAPLAWVSGEERRALLQGLLHYARYNLPLRLARRCLDGPGVLRMRVLDARNAGVLVPEELADPPLPEAEPDPEHRYRYRLVDGQPVCFSVENRSSAPIFAQVINCSASGRVEILGPTQLEIAPWRRQTFWLRGHLGRAFPCRVSAGRASNVERLVVVGTTSPEVDLRSLQVKESFAEAMGVTRREMVPDEEEPAERWTATVVMVKIVKAAGRP</sequence>
<feature type="domain" description="Peptidase C14 caspase" evidence="1">
    <location>
        <begin position="7"/>
        <end position="278"/>
    </location>
</feature>
<dbReference type="RefSeq" id="WP_271925092.1">
    <property type="nucleotide sequence ID" value="NZ_JAQNDO010000001.1"/>
</dbReference>
<keyword evidence="3" id="KW-1185">Reference proteome</keyword>